<evidence type="ECO:0000313" key="1">
    <source>
        <dbReference type="EMBL" id="CAG8530477.1"/>
    </source>
</evidence>
<gene>
    <name evidence="1" type="ORF">PBRASI_LOCUS4084</name>
</gene>
<sequence>IRNFLVYEVELTKKFLEIFKEAPAHGSYGKHNEKEPNSRGG</sequence>
<comment type="caution">
    <text evidence="1">The sequence shown here is derived from an EMBL/GenBank/DDBJ whole genome shotgun (WGS) entry which is preliminary data.</text>
</comment>
<proteinExistence type="predicted"/>
<keyword evidence="2" id="KW-1185">Reference proteome</keyword>
<dbReference type="Proteomes" id="UP000789739">
    <property type="component" value="Unassembled WGS sequence"/>
</dbReference>
<feature type="non-terminal residue" evidence="1">
    <location>
        <position position="1"/>
    </location>
</feature>
<protein>
    <submittedName>
        <fullName evidence="1">2432_t:CDS:1</fullName>
    </submittedName>
</protein>
<reference evidence="1" key="1">
    <citation type="submission" date="2021-06" db="EMBL/GenBank/DDBJ databases">
        <authorList>
            <person name="Kallberg Y."/>
            <person name="Tangrot J."/>
            <person name="Rosling A."/>
        </authorList>
    </citation>
    <scope>NUCLEOTIDE SEQUENCE</scope>
    <source>
        <strain evidence="1">BR232B</strain>
    </source>
</reference>
<dbReference type="EMBL" id="CAJVPI010000401">
    <property type="protein sequence ID" value="CAG8530477.1"/>
    <property type="molecule type" value="Genomic_DNA"/>
</dbReference>
<organism evidence="1 2">
    <name type="scientific">Paraglomus brasilianum</name>
    <dbReference type="NCBI Taxonomy" id="144538"/>
    <lineage>
        <taxon>Eukaryota</taxon>
        <taxon>Fungi</taxon>
        <taxon>Fungi incertae sedis</taxon>
        <taxon>Mucoromycota</taxon>
        <taxon>Glomeromycotina</taxon>
        <taxon>Glomeromycetes</taxon>
        <taxon>Paraglomerales</taxon>
        <taxon>Paraglomeraceae</taxon>
        <taxon>Paraglomus</taxon>
    </lineage>
</organism>
<evidence type="ECO:0000313" key="2">
    <source>
        <dbReference type="Proteomes" id="UP000789739"/>
    </source>
</evidence>
<dbReference type="AlphaFoldDB" id="A0A9N9AHJ4"/>
<name>A0A9N9AHJ4_9GLOM</name>
<accession>A0A9N9AHJ4</accession>